<evidence type="ECO:0000256" key="2">
    <source>
        <dbReference type="ARBA" id="ARBA00008929"/>
    </source>
</evidence>
<protein>
    <submittedName>
        <fullName evidence="9">Polysulfide reductase NrfD</fullName>
    </submittedName>
</protein>
<dbReference type="Pfam" id="PF03916">
    <property type="entry name" value="NrfD"/>
    <property type="match status" value="1"/>
</dbReference>
<feature type="transmembrane region" description="Helical" evidence="8">
    <location>
        <begin position="268"/>
        <end position="288"/>
    </location>
</feature>
<feature type="transmembrane region" description="Helical" evidence="8">
    <location>
        <begin position="81"/>
        <end position="109"/>
    </location>
</feature>
<feature type="transmembrane region" description="Helical" evidence="8">
    <location>
        <begin position="167"/>
        <end position="187"/>
    </location>
</feature>
<comment type="subcellular location">
    <subcellularLocation>
        <location evidence="1">Cell membrane</location>
        <topology evidence="1">Multi-pass membrane protein</topology>
    </subcellularLocation>
</comment>
<evidence type="ECO:0000256" key="5">
    <source>
        <dbReference type="ARBA" id="ARBA00022989"/>
    </source>
</evidence>
<accession>A0A7V8NVZ4</accession>
<feature type="transmembrane region" description="Helical" evidence="8">
    <location>
        <begin position="375"/>
        <end position="400"/>
    </location>
</feature>
<keyword evidence="5 8" id="KW-1133">Transmembrane helix</keyword>
<reference evidence="9" key="1">
    <citation type="submission" date="2020-06" db="EMBL/GenBank/DDBJ databases">
        <title>Legume-microbial interactions unlock mineral nutrients during tropical forest succession.</title>
        <authorList>
            <person name="Epihov D.Z."/>
        </authorList>
    </citation>
    <scope>NUCLEOTIDE SEQUENCE [LARGE SCALE GENOMIC DNA]</scope>
    <source>
        <strain evidence="9">Pan2503</strain>
    </source>
</reference>
<keyword evidence="10" id="KW-1185">Reference proteome</keyword>
<feature type="transmembrane region" description="Helical" evidence="8">
    <location>
        <begin position="420"/>
        <end position="441"/>
    </location>
</feature>
<dbReference type="AlphaFoldDB" id="A0A7V8NVZ4"/>
<keyword evidence="3" id="KW-1003">Cell membrane</keyword>
<dbReference type="GO" id="GO:0005886">
    <property type="term" value="C:plasma membrane"/>
    <property type="evidence" value="ECO:0007669"/>
    <property type="project" value="UniProtKB-SubCell"/>
</dbReference>
<dbReference type="PANTHER" id="PTHR43044">
    <property type="match status" value="1"/>
</dbReference>
<organism evidence="9 10">
    <name type="scientific">Candidatus Acidiferrum panamense</name>
    <dbReference type="NCBI Taxonomy" id="2741543"/>
    <lineage>
        <taxon>Bacteria</taxon>
        <taxon>Pseudomonadati</taxon>
        <taxon>Acidobacteriota</taxon>
        <taxon>Terriglobia</taxon>
        <taxon>Candidatus Acidiferrales</taxon>
        <taxon>Candidatus Acidiferrum</taxon>
    </lineage>
</organism>
<comment type="caution">
    <text evidence="9">The sequence shown here is derived from an EMBL/GenBank/DDBJ whole genome shotgun (WGS) entry which is preliminary data.</text>
</comment>
<evidence type="ECO:0000256" key="8">
    <source>
        <dbReference type="SAM" id="Phobius"/>
    </source>
</evidence>
<evidence type="ECO:0000313" key="9">
    <source>
        <dbReference type="EMBL" id="MBA0088466.1"/>
    </source>
</evidence>
<evidence type="ECO:0000313" key="10">
    <source>
        <dbReference type="Proteomes" id="UP000567293"/>
    </source>
</evidence>
<feature type="transmembrane region" description="Helical" evidence="8">
    <location>
        <begin position="44"/>
        <end position="69"/>
    </location>
</feature>
<dbReference type="Proteomes" id="UP000567293">
    <property type="component" value="Unassembled WGS sequence"/>
</dbReference>
<dbReference type="InterPro" id="IPR005614">
    <property type="entry name" value="NrfD-like"/>
</dbReference>
<sequence length="461" mass="52002">MSAGQPPLDSPETRRLTPVLGPGHTFGSVTDKISSIVLTRPTSFGWYMGFLIAFGLTGLLTIAIAWLFTKGTGIWGINIPIGWGFAIVNFVWWIGIGHAGTLISAILFLLNQKWRTSINRFAEAMTLFAVACAGIFPLIHTGRPWMAFYMFPYPSTMGVWPQFRSPLIWDVFAVSTYGTVSLIFWFVGLIPDLATLRDHAVKKPAQIIYGMLSMGWRGSARHWHRYQSAYLLLAGLATPLVLSVHTVVSFDFAIAIVPGWHTTIFPPYFVAGAIYSGFAMVLTIAIPLRKAYGLEDFITMRHLDNMAKVMLATGLIVAYGYFFEMFLSLYSGNKFDVFLVEQRLHGPYAPFYYALILCNILLPQTLWSHTLRHNVAFLFFMSIVVNVGMWLERFVIVVISLTRDFVPSAWGRYWPTFWDWATFIGTIGMFVTLLFLFVRVLPAISIAEMRELVAETSEDKK</sequence>
<feature type="region of interest" description="Disordered" evidence="7">
    <location>
        <begin position="1"/>
        <end position="22"/>
    </location>
</feature>
<dbReference type="EMBL" id="JACDQQ010002510">
    <property type="protein sequence ID" value="MBA0088466.1"/>
    <property type="molecule type" value="Genomic_DNA"/>
</dbReference>
<proteinExistence type="inferred from homology"/>
<feature type="transmembrane region" description="Helical" evidence="8">
    <location>
        <begin position="121"/>
        <end position="140"/>
    </location>
</feature>
<evidence type="ECO:0000256" key="4">
    <source>
        <dbReference type="ARBA" id="ARBA00022692"/>
    </source>
</evidence>
<comment type="similarity">
    <text evidence="2">Belongs to the NrfD family.</text>
</comment>
<dbReference type="PANTHER" id="PTHR43044:SF2">
    <property type="entry name" value="POLYSULPHIDE REDUCTASE NRFD"/>
    <property type="match status" value="1"/>
</dbReference>
<keyword evidence="4 8" id="KW-0812">Transmembrane</keyword>
<evidence type="ECO:0000256" key="6">
    <source>
        <dbReference type="ARBA" id="ARBA00023136"/>
    </source>
</evidence>
<evidence type="ECO:0000256" key="7">
    <source>
        <dbReference type="SAM" id="MobiDB-lite"/>
    </source>
</evidence>
<evidence type="ECO:0000256" key="1">
    <source>
        <dbReference type="ARBA" id="ARBA00004651"/>
    </source>
</evidence>
<feature type="transmembrane region" description="Helical" evidence="8">
    <location>
        <begin position="350"/>
        <end position="368"/>
    </location>
</feature>
<feature type="transmembrane region" description="Helical" evidence="8">
    <location>
        <begin position="229"/>
        <end position="256"/>
    </location>
</feature>
<keyword evidence="6 8" id="KW-0472">Membrane</keyword>
<evidence type="ECO:0000256" key="3">
    <source>
        <dbReference type="ARBA" id="ARBA00022475"/>
    </source>
</evidence>
<name>A0A7V8NVZ4_9BACT</name>
<feature type="transmembrane region" description="Helical" evidence="8">
    <location>
        <begin position="309"/>
        <end position="330"/>
    </location>
</feature>
<gene>
    <name evidence="9" type="primary">nrfD</name>
    <name evidence="9" type="ORF">HRJ53_26065</name>
</gene>